<dbReference type="PRINTS" id="PR00723">
    <property type="entry name" value="SUBTILISIN"/>
</dbReference>
<dbReference type="InterPro" id="IPR036852">
    <property type="entry name" value="Peptidase_S8/S53_dom_sf"/>
</dbReference>
<feature type="active site" description="Charge relay system" evidence="5">
    <location>
        <position position="220"/>
    </location>
</feature>
<accession>A0A0H1R972</accession>
<proteinExistence type="inferred from homology"/>
<keyword evidence="2 5" id="KW-0645">Protease</keyword>
<dbReference type="OrthoDB" id="9816306at2"/>
<evidence type="ECO:0000256" key="4">
    <source>
        <dbReference type="ARBA" id="ARBA00022825"/>
    </source>
</evidence>
<gene>
    <name evidence="7" type="ORF">AA309_18485</name>
</gene>
<dbReference type="InterPro" id="IPR023828">
    <property type="entry name" value="Peptidase_S8_Ser-AS"/>
</dbReference>
<dbReference type="InterPro" id="IPR000209">
    <property type="entry name" value="Peptidase_S8/S53_dom"/>
</dbReference>
<dbReference type="PROSITE" id="PS51892">
    <property type="entry name" value="SUBTILASE"/>
    <property type="match status" value="1"/>
</dbReference>
<dbReference type="GO" id="GO:0006508">
    <property type="term" value="P:proteolysis"/>
    <property type="evidence" value="ECO:0007669"/>
    <property type="project" value="UniProtKB-KW"/>
</dbReference>
<dbReference type="Gene3D" id="3.40.50.200">
    <property type="entry name" value="Peptidase S8/S53 domain"/>
    <property type="match status" value="1"/>
</dbReference>
<dbReference type="PROSITE" id="PS00138">
    <property type="entry name" value="SUBTILASE_SER"/>
    <property type="match status" value="1"/>
</dbReference>
<dbReference type="PATRIC" id="fig|1225564.3.peg.4839"/>
<keyword evidence="4 5" id="KW-0720">Serine protease</keyword>
<evidence type="ECO:0000313" key="8">
    <source>
        <dbReference type="Proteomes" id="UP000035489"/>
    </source>
</evidence>
<dbReference type="Pfam" id="PF00082">
    <property type="entry name" value="Peptidase_S8"/>
    <property type="match status" value="1"/>
</dbReference>
<keyword evidence="3 5" id="KW-0378">Hydrolase</keyword>
<keyword evidence="8" id="KW-1185">Reference proteome</keyword>
<dbReference type="RefSeq" id="WP_047190491.1">
    <property type="nucleotide sequence ID" value="NZ_LCYG01000046.1"/>
</dbReference>
<dbReference type="AlphaFoldDB" id="A0A0H1R972"/>
<evidence type="ECO:0000256" key="5">
    <source>
        <dbReference type="PROSITE-ProRule" id="PRU01240"/>
    </source>
</evidence>
<evidence type="ECO:0000256" key="2">
    <source>
        <dbReference type="ARBA" id="ARBA00022670"/>
    </source>
</evidence>
<evidence type="ECO:0000259" key="6">
    <source>
        <dbReference type="Pfam" id="PF00082"/>
    </source>
</evidence>
<evidence type="ECO:0000313" key="7">
    <source>
        <dbReference type="EMBL" id="KLK91743.1"/>
    </source>
</evidence>
<evidence type="ECO:0000256" key="1">
    <source>
        <dbReference type="ARBA" id="ARBA00011073"/>
    </source>
</evidence>
<dbReference type="InterPro" id="IPR015500">
    <property type="entry name" value="Peptidase_S8_subtilisin-rel"/>
</dbReference>
<evidence type="ECO:0000256" key="3">
    <source>
        <dbReference type="ARBA" id="ARBA00022801"/>
    </source>
</evidence>
<organism evidence="7 8">
    <name type="scientific">Microvirga vignae</name>
    <dbReference type="NCBI Taxonomy" id="1225564"/>
    <lineage>
        <taxon>Bacteria</taxon>
        <taxon>Pseudomonadati</taxon>
        <taxon>Pseudomonadota</taxon>
        <taxon>Alphaproteobacteria</taxon>
        <taxon>Hyphomicrobiales</taxon>
        <taxon>Methylobacteriaceae</taxon>
        <taxon>Microvirga</taxon>
    </lineage>
</organism>
<feature type="active site" description="Charge relay system" evidence="5">
    <location>
        <position position="255"/>
    </location>
</feature>
<dbReference type="GO" id="GO:0004252">
    <property type="term" value="F:serine-type endopeptidase activity"/>
    <property type="evidence" value="ECO:0007669"/>
    <property type="project" value="UniProtKB-UniRule"/>
</dbReference>
<dbReference type="InterPro" id="IPR050131">
    <property type="entry name" value="Peptidase_S8_subtilisin-like"/>
</dbReference>
<dbReference type="PANTHER" id="PTHR43806:SF11">
    <property type="entry name" value="CEREVISIN-RELATED"/>
    <property type="match status" value="1"/>
</dbReference>
<feature type="domain" description="Peptidase S8/S53" evidence="6">
    <location>
        <begin position="211"/>
        <end position="460"/>
    </location>
</feature>
<dbReference type="PANTHER" id="PTHR43806">
    <property type="entry name" value="PEPTIDASE S8"/>
    <property type="match status" value="1"/>
</dbReference>
<feature type="active site" description="Charge relay system" evidence="5">
    <location>
        <position position="439"/>
    </location>
</feature>
<comment type="caution">
    <text evidence="7">The sequence shown here is derived from an EMBL/GenBank/DDBJ whole genome shotgun (WGS) entry which is preliminary data.</text>
</comment>
<protein>
    <recommendedName>
        <fullName evidence="6">Peptidase S8/S53 domain-containing protein</fullName>
    </recommendedName>
</protein>
<dbReference type="Proteomes" id="UP000035489">
    <property type="component" value="Unassembled WGS sequence"/>
</dbReference>
<name>A0A0H1R972_9HYPH</name>
<sequence length="502" mass="51365">MARYVIANRRAGKFSAAAKATSRAEIATALATMSFATIIHDKDPGDPLARRVTVVEADPGAMATYKAGLPHDVIVEPEIMHYREWPPPRDVMPFRRQGAASAAVGAHPFVISVTGGGQPLPFATVKLYVRGFGSTVELTGQTDAAGEVPFQIPLGYQPSVAVVAPLSAFWSMVVRGAGLQQVIECPPLPFDGPLGWWHQALGLDGVDSGSGNGVRVGVADTGLGPHPDLAHAVAVGAFIDGAVLGADQTQDVDSHGTHVVGTIGARPTSLGTYSGIAPGCGLFAARVFPYAEAGASNADIANAIDALSRTHQVDLINLSLGATEPSEIVHDAIIDAAERGTLCLCAAGNDAGPVNYPAAFPEAVAVSALGLAGWGPPGSLSASRLPLDASLFGRENLYAANFTSHGPQVVCGAPGVGIIATVPDRHGTVGLYAVMDGTSMATPATCGALAAVLSRDPGYQAMPRDIGRSRAARGILQASLRDVGLPPSYCGRGIPFAGQAVV</sequence>
<dbReference type="SUPFAM" id="SSF52743">
    <property type="entry name" value="Subtilisin-like"/>
    <property type="match status" value="1"/>
</dbReference>
<dbReference type="EMBL" id="LCYG01000046">
    <property type="protein sequence ID" value="KLK91743.1"/>
    <property type="molecule type" value="Genomic_DNA"/>
</dbReference>
<reference evidence="7 8" key="1">
    <citation type="submission" date="2015-05" db="EMBL/GenBank/DDBJ databases">
        <title>Draft genome sequence of Microvirga vignae strain BR3299, a novel nitrogen fixing bacteria isolated from Brazil semi-aired region.</title>
        <authorList>
            <person name="Zilli J.E."/>
            <person name="Passos S.R."/>
            <person name="Leite J."/>
            <person name="Baldani J.I."/>
            <person name="Xavier G.R."/>
            <person name="Rumjaneck N.G."/>
            <person name="Simoes-Araujo J.L."/>
        </authorList>
    </citation>
    <scope>NUCLEOTIDE SEQUENCE [LARGE SCALE GENOMIC DNA]</scope>
    <source>
        <strain evidence="7 8">BR3299</strain>
    </source>
</reference>
<comment type="similarity">
    <text evidence="1 5">Belongs to the peptidase S8 family.</text>
</comment>
<dbReference type="STRING" id="1225564.AA309_18485"/>